<protein>
    <submittedName>
        <fullName evidence="4">AAA family ATPase</fullName>
    </submittedName>
</protein>
<dbReference type="GeneID" id="92862834"/>
<dbReference type="GO" id="GO:0006515">
    <property type="term" value="P:protein quality control for misfolded or incompletely synthesized proteins"/>
    <property type="evidence" value="ECO:0007669"/>
    <property type="project" value="TreeGrafter"/>
</dbReference>
<dbReference type="Proteomes" id="UP000285666">
    <property type="component" value="Unassembled WGS sequence"/>
</dbReference>
<evidence type="ECO:0000313" key="10">
    <source>
        <dbReference type="EMBL" id="RHF76369.1"/>
    </source>
</evidence>
<evidence type="ECO:0000313" key="21">
    <source>
        <dbReference type="Proteomes" id="UP000285666"/>
    </source>
</evidence>
<dbReference type="SMART" id="SM00382">
    <property type="entry name" value="AAA"/>
    <property type="match status" value="1"/>
</dbReference>
<dbReference type="Proteomes" id="UP000284152">
    <property type="component" value="Unassembled WGS sequence"/>
</dbReference>
<dbReference type="Proteomes" id="UP000285981">
    <property type="component" value="Unassembled WGS sequence"/>
</dbReference>
<evidence type="ECO:0000313" key="7">
    <source>
        <dbReference type="EMBL" id="RGR55736.1"/>
    </source>
</evidence>
<evidence type="ECO:0000313" key="16">
    <source>
        <dbReference type="Proteomes" id="UP000261208"/>
    </source>
</evidence>
<comment type="caution">
    <text evidence="4">The sequence shown here is derived from an EMBL/GenBank/DDBJ whole genome shotgun (WGS) entry which is preliminary data.</text>
</comment>
<evidence type="ECO:0000313" key="18">
    <source>
        <dbReference type="Proteomes" id="UP000284152"/>
    </source>
</evidence>
<dbReference type="Proteomes" id="UP000260664">
    <property type="component" value="Unassembled WGS sequence"/>
</dbReference>
<dbReference type="Proteomes" id="UP000261055">
    <property type="component" value="Unassembled WGS sequence"/>
</dbReference>
<dbReference type="EMBL" id="QSQQ01000023">
    <property type="protein sequence ID" value="RGK44464.1"/>
    <property type="molecule type" value="Genomic_DNA"/>
</dbReference>
<dbReference type="EMBL" id="JABAFX010000024">
    <property type="protein sequence ID" value="NME57720.1"/>
    <property type="molecule type" value="Genomic_DNA"/>
</dbReference>
<dbReference type="Gene3D" id="1.10.8.60">
    <property type="match status" value="1"/>
</dbReference>
<dbReference type="GO" id="GO:0005524">
    <property type="term" value="F:ATP binding"/>
    <property type="evidence" value="ECO:0007669"/>
    <property type="project" value="InterPro"/>
</dbReference>
<evidence type="ECO:0000313" key="15">
    <source>
        <dbReference type="Proteomes" id="UP000261055"/>
    </source>
</evidence>
<dbReference type="Proteomes" id="UP000283652">
    <property type="component" value="Unassembled WGS sequence"/>
</dbReference>
<dbReference type="EMBL" id="QRNS01000031">
    <property type="protein sequence ID" value="RHK60534.1"/>
    <property type="molecule type" value="Genomic_DNA"/>
</dbReference>
<dbReference type="EMBL" id="QRHN01000023">
    <property type="protein sequence ID" value="RHF76369.1"/>
    <property type="molecule type" value="Genomic_DNA"/>
</dbReference>
<evidence type="ECO:0000313" key="19">
    <source>
        <dbReference type="Proteomes" id="UP000284883"/>
    </source>
</evidence>
<dbReference type="EMBL" id="QSVQ01000014">
    <property type="protein sequence ID" value="RGO48939.1"/>
    <property type="molecule type" value="Genomic_DNA"/>
</dbReference>
<evidence type="ECO:0000313" key="6">
    <source>
        <dbReference type="EMBL" id="RGO48939.1"/>
    </source>
</evidence>
<dbReference type="Proteomes" id="UP000580130">
    <property type="component" value="Unassembled WGS sequence"/>
</dbReference>
<keyword evidence="15" id="KW-1185">Reference proteome</keyword>
<evidence type="ECO:0000313" key="8">
    <source>
        <dbReference type="EMBL" id="RGS69308.1"/>
    </source>
</evidence>
<dbReference type="InterPro" id="IPR003593">
    <property type="entry name" value="AAA+_ATPase"/>
</dbReference>
<organism evidence="4 16">
    <name type="scientific">Dorea formicigenerans</name>
    <dbReference type="NCBI Taxonomy" id="39486"/>
    <lineage>
        <taxon>Bacteria</taxon>
        <taxon>Bacillati</taxon>
        <taxon>Bacillota</taxon>
        <taxon>Clostridia</taxon>
        <taxon>Lachnospirales</taxon>
        <taxon>Lachnospiraceae</taxon>
        <taxon>Dorea</taxon>
    </lineage>
</organism>
<dbReference type="RefSeq" id="WP_005334644.1">
    <property type="nucleotide sequence ID" value="NZ_CP102279.1"/>
</dbReference>
<sequence>MDDKELGRMLRLEKVEENTFPEEKTKEVLQKEKHDQLKFRLKKRIRPEVFARMPEEIQDFLIDMDPTDMKEVYISTLLNLPWESEFKVPKIELMEAKTMLDSSHYAMLEVKEKVLRYMACQKYLGKNYGAVMLLAGPPGVGKTSIAVSIAKAMGRPCVKISLAGVSDALFLRGTQTVFNNAKPGRIVDALVHGKSFCPLILLDEIDKMGSSIEHGCPENVLLDILDSDRSKFVDNYLGFPLDLSNVIFVATANSLEPLSPILQDRLDIVELPPYTIRDKKQIVKGYIWPKLIKEYQIEQVDIEEDAIEELIALCPEEGVRDLERICRKMCESVISLYYVEGNIIKNIKAENLAKIMGPIYYR</sequence>
<dbReference type="Proteomes" id="UP000285652">
    <property type="component" value="Unassembled WGS sequence"/>
</dbReference>
<dbReference type="GO" id="GO:0004176">
    <property type="term" value="F:ATP-dependent peptidase activity"/>
    <property type="evidence" value="ECO:0007669"/>
    <property type="project" value="InterPro"/>
</dbReference>
<evidence type="ECO:0000313" key="22">
    <source>
        <dbReference type="Proteomes" id="UP000285981"/>
    </source>
</evidence>
<evidence type="ECO:0000313" key="3">
    <source>
        <dbReference type="EMBL" id="RGI82194.1"/>
    </source>
</evidence>
<evidence type="ECO:0000313" key="17">
    <source>
        <dbReference type="Proteomes" id="UP000283652"/>
    </source>
</evidence>
<evidence type="ECO:0000259" key="1">
    <source>
        <dbReference type="SMART" id="SM00382"/>
    </source>
</evidence>
<reference evidence="13 14" key="1">
    <citation type="submission" date="2018-08" db="EMBL/GenBank/DDBJ databases">
        <title>A genome reference for cultivated species of the human gut microbiota.</title>
        <authorList>
            <person name="Zou Y."/>
            <person name="Xue W."/>
            <person name="Luo G."/>
        </authorList>
    </citation>
    <scope>NUCLEOTIDE SEQUENCE [LARGE SCALE GENOMIC DNA]</scope>
    <source>
        <strain evidence="8 22">AF21-25</strain>
        <strain evidence="7 17">AF25-11</strain>
        <strain evidence="12 20">AF31-13BH</strain>
        <strain evidence="11 18">AF42-21</strain>
        <strain evidence="10 21">AM23-7AC</strain>
        <strain evidence="9 19">AM40-15AC</strain>
        <strain evidence="6 15">OM02-12</strain>
        <strain evidence="5 14">OM03-2</strain>
        <strain evidence="4 16">TF11-11</strain>
        <strain evidence="3 13">TM09-19AC</strain>
    </source>
</reference>
<dbReference type="EMBL" id="QRVU01000058">
    <property type="protein sequence ID" value="RGS69308.1"/>
    <property type="molecule type" value="Genomic_DNA"/>
</dbReference>
<evidence type="ECO:0000313" key="5">
    <source>
        <dbReference type="EMBL" id="RGN88780.1"/>
    </source>
</evidence>
<dbReference type="AlphaFoldDB" id="A0A3E4LAR7"/>
<dbReference type="InterPro" id="IPR003959">
    <property type="entry name" value="ATPase_AAA_core"/>
</dbReference>
<dbReference type="EMBL" id="QSVB01000017">
    <property type="protein sequence ID" value="RGN88780.1"/>
    <property type="molecule type" value="Genomic_DNA"/>
</dbReference>
<reference evidence="2 23" key="2">
    <citation type="submission" date="2020-04" db="EMBL/GenBank/DDBJ databases">
        <authorList>
            <person name="Hitch T.C.A."/>
            <person name="Wylensek D."/>
            <person name="Clavel T."/>
        </authorList>
    </citation>
    <scope>NUCLEOTIDE SEQUENCE [LARGE SCALE GENOMIC DNA]</scope>
    <source>
        <strain evidence="2 23">BSM-383-APC-5F</strain>
    </source>
</reference>
<evidence type="ECO:0000313" key="13">
    <source>
        <dbReference type="Proteomes" id="UP000260664"/>
    </source>
</evidence>
<evidence type="ECO:0000313" key="4">
    <source>
        <dbReference type="EMBL" id="RGK44464.1"/>
    </source>
</evidence>
<evidence type="ECO:0000313" key="23">
    <source>
        <dbReference type="Proteomes" id="UP000580130"/>
    </source>
</evidence>
<dbReference type="SUPFAM" id="SSF52540">
    <property type="entry name" value="P-loop containing nucleoside triphosphate hydrolases"/>
    <property type="match status" value="1"/>
</dbReference>
<proteinExistence type="predicted"/>
<evidence type="ECO:0000313" key="12">
    <source>
        <dbReference type="EMBL" id="RHN13251.1"/>
    </source>
</evidence>
<dbReference type="PANTHER" id="PTHR43718">
    <property type="entry name" value="LON PROTEASE"/>
    <property type="match status" value="1"/>
</dbReference>
<evidence type="ECO:0000313" key="2">
    <source>
        <dbReference type="EMBL" id="NME57720.1"/>
    </source>
</evidence>
<name>A0A3E4LAR7_9FIRM</name>
<evidence type="ECO:0000313" key="9">
    <source>
        <dbReference type="EMBL" id="RHB38056.1"/>
    </source>
</evidence>
<dbReference type="PANTHER" id="PTHR43718:SF2">
    <property type="entry name" value="LON PROTEASE HOMOLOG, MITOCHONDRIAL"/>
    <property type="match status" value="1"/>
</dbReference>
<accession>A0A3E4LAR7</accession>
<evidence type="ECO:0000313" key="14">
    <source>
        <dbReference type="Proteomes" id="UP000260841"/>
    </source>
</evidence>
<dbReference type="GO" id="GO:0016887">
    <property type="term" value="F:ATP hydrolysis activity"/>
    <property type="evidence" value="ECO:0007669"/>
    <property type="project" value="InterPro"/>
</dbReference>
<dbReference type="Proteomes" id="UP000284883">
    <property type="component" value="Unassembled WGS sequence"/>
</dbReference>
<dbReference type="GO" id="GO:0004252">
    <property type="term" value="F:serine-type endopeptidase activity"/>
    <property type="evidence" value="ECO:0007669"/>
    <property type="project" value="InterPro"/>
</dbReference>
<gene>
    <name evidence="11" type="ORF">DW054_14285</name>
    <name evidence="10" type="ORF">DW658_13925</name>
    <name evidence="9" type="ORF">DW885_10290</name>
    <name evidence="8" type="ORF">DWX78_11105</name>
    <name evidence="7" type="ORF">DWY33_13495</name>
    <name evidence="12" type="ORF">DWZ24_14795</name>
    <name evidence="6" type="ORF">DXB12_11165</name>
    <name evidence="5" type="ORF">DXB36_13560</name>
    <name evidence="4" type="ORF">DXD10_14350</name>
    <name evidence="3" type="ORF">DXD84_12245</name>
    <name evidence="2" type="ORF">HF855_09910</name>
</gene>
<dbReference type="Proteomes" id="UP000260841">
    <property type="component" value="Unassembled WGS sequence"/>
</dbReference>
<evidence type="ECO:0000313" key="20">
    <source>
        <dbReference type="Proteomes" id="UP000285652"/>
    </source>
</evidence>
<feature type="domain" description="AAA+ ATPase" evidence="1">
    <location>
        <begin position="128"/>
        <end position="277"/>
    </location>
</feature>
<dbReference type="Pfam" id="PF00004">
    <property type="entry name" value="AAA"/>
    <property type="match status" value="1"/>
</dbReference>
<dbReference type="EMBL" id="QRQQ01000018">
    <property type="protein sequence ID" value="RHN13251.1"/>
    <property type="molecule type" value="Genomic_DNA"/>
</dbReference>
<dbReference type="InterPro" id="IPR027065">
    <property type="entry name" value="Lon_Prtase"/>
</dbReference>
<evidence type="ECO:0000313" key="11">
    <source>
        <dbReference type="EMBL" id="RHK60534.1"/>
    </source>
</evidence>
<dbReference type="EMBL" id="QSGQ01000007">
    <property type="protein sequence ID" value="RHB38056.1"/>
    <property type="molecule type" value="Genomic_DNA"/>
</dbReference>
<dbReference type="EMBL" id="QRUK01000033">
    <property type="protein sequence ID" value="RGR55736.1"/>
    <property type="molecule type" value="Genomic_DNA"/>
</dbReference>
<dbReference type="InterPro" id="IPR027417">
    <property type="entry name" value="P-loop_NTPase"/>
</dbReference>
<dbReference type="Gene3D" id="3.40.50.300">
    <property type="entry name" value="P-loop containing nucleotide triphosphate hydrolases"/>
    <property type="match status" value="1"/>
</dbReference>
<dbReference type="EMBL" id="QSOI01000017">
    <property type="protein sequence ID" value="RGI82194.1"/>
    <property type="molecule type" value="Genomic_DNA"/>
</dbReference>
<dbReference type="Proteomes" id="UP000261208">
    <property type="component" value="Unassembled WGS sequence"/>
</dbReference>